<organism evidence="9">
    <name type="scientific">freshwater metagenome</name>
    <dbReference type="NCBI Taxonomy" id="449393"/>
    <lineage>
        <taxon>unclassified sequences</taxon>
        <taxon>metagenomes</taxon>
        <taxon>ecological metagenomes</taxon>
    </lineage>
</organism>
<keyword evidence="2" id="KW-0805">Transcription regulation</keyword>
<feature type="region of interest" description="Disordered" evidence="6">
    <location>
        <begin position="245"/>
        <end position="269"/>
    </location>
</feature>
<dbReference type="Gene3D" id="1.10.10.10">
    <property type="entry name" value="Winged helix-like DNA-binding domain superfamily/Winged helix DNA-binding domain"/>
    <property type="match status" value="1"/>
</dbReference>
<protein>
    <submittedName>
        <fullName evidence="9">Unannotated protein</fullName>
    </submittedName>
</protein>
<name>A0A6J6ITR9_9ZZZZ</name>
<keyword evidence="4" id="KW-0238">DNA-binding</keyword>
<dbReference type="InterPro" id="IPR036388">
    <property type="entry name" value="WH-like_DNA-bd_sf"/>
</dbReference>
<dbReference type="GO" id="GO:0016987">
    <property type="term" value="F:sigma factor activity"/>
    <property type="evidence" value="ECO:0007669"/>
    <property type="project" value="UniProtKB-KW"/>
</dbReference>
<dbReference type="InterPro" id="IPR039425">
    <property type="entry name" value="RNA_pol_sigma-70-like"/>
</dbReference>
<proteinExistence type="inferred from homology"/>
<dbReference type="PANTHER" id="PTHR43133">
    <property type="entry name" value="RNA POLYMERASE ECF-TYPE SIGMA FACTO"/>
    <property type="match status" value="1"/>
</dbReference>
<evidence type="ECO:0000313" key="9">
    <source>
        <dbReference type="EMBL" id="CAB4627818.1"/>
    </source>
</evidence>
<dbReference type="InterPro" id="IPR014284">
    <property type="entry name" value="RNA_pol_sigma-70_dom"/>
</dbReference>
<dbReference type="InterPro" id="IPR013324">
    <property type="entry name" value="RNA_pol_sigma_r3/r4-like"/>
</dbReference>
<evidence type="ECO:0000256" key="6">
    <source>
        <dbReference type="SAM" id="MobiDB-lite"/>
    </source>
</evidence>
<dbReference type="Pfam" id="PF08281">
    <property type="entry name" value="Sigma70_r4_2"/>
    <property type="match status" value="1"/>
</dbReference>
<evidence type="ECO:0000259" key="7">
    <source>
        <dbReference type="Pfam" id="PF04542"/>
    </source>
</evidence>
<evidence type="ECO:0000256" key="3">
    <source>
        <dbReference type="ARBA" id="ARBA00023082"/>
    </source>
</evidence>
<dbReference type="AlphaFoldDB" id="A0A6J6ITR9"/>
<evidence type="ECO:0000256" key="1">
    <source>
        <dbReference type="ARBA" id="ARBA00010641"/>
    </source>
</evidence>
<dbReference type="GO" id="GO:0006352">
    <property type="term" value="P:DNA-templated transcription initiation"/>
    <property type="evidence" value="ECO:0007669"/>
    <property type="project" value="InterPro"/>
</dbReference>
<gene>
    <name evidence="9" type="ORF">UFOPK1951_00688</name>
</gene>
<evidence type="ECO:0000256" key="4">
    <source>
        <dbReference type="ARBA" id="ARBA00023125"/>
    </source>
</evidence>
<keyword evidence="5" id="KW-0804">Transcription</keyword>
<evidence type="ECO:0000259" key="8">
    <source>
        <dbReference type="Pfam" id="PF08281"/>
    </source>
</evidence>
<dbReference type="InterPro" id="IPR007627">
    <property type="entry name" value="RNA_pol_sigma70_r2"/>
</dbReference>
<comment type="similarity">
    <text evidence="1">Belongs to the sigma-70 factor family. ECF subfamily.</text>
</comment>
<dbReference type="SUPFAM" id="SSF88946">
    <property type="entry name" value="Sigma2 domain of RNA polymerase sigma factors"/>
    <property type="match status" value="1"/>
</dbReference>
<evidence type="ECO:0000256" key="2">
    <source>
        <dbReference type="ARBA" id="ARBA00023015"/>
    </source>
</evidence>
<feature type="domain" description="RNA polymerase sigma factor 70 region 4 type 2" evidence="8">
    <location>
        <begin position="126"/>
        <end position="177"/>
    </location>
</feature>
<dbReference type="InterPro" id="IPR013325">
    <property type="entry name" value="RNA_pol_sigma_r2"/>
</dbReference>
<dbReference type="NCBIfam" id="TIGR02937">
    <property type="entry name" value="sigma70-ECF"/>
    <property type="match status" value="1"/>
</dbReference>
<reference evidence="9" key="1">
    <citation type="submission" date="2020-05" db="EMBL/GenBank/DDBJ databases">
        <authorList>
            <person name="Chiriac C."/>
            <person name="Salcher M."/>
            <person name="Ghai R."/>
            <person name="Kavagutti S V."/>
        </authorList>
    </citation>
    <scope>NUCLEOTIDE SEQUENCE</scope>
</reference>
<sequence>MAIKKSATTAGPVKWTVAEFGAFYTEHRSELLAHANRVLKDSAKAEEITQDALIKFMLAAPELESSDHALSYLHRTIENLCIDVFRLEGRRPNLVVLDDATAEIEASWAVDGDHSAGISAAEDAAIIRQALALLSPAERAAIVMWEMEGRSTQEIAAELGIKESAVRHTLSRARASLRRILTELVIDEERGLTALDLLSTTYKKAADLAQKSSKVALSLILVVTAFLGFNSLTGNEGSNLVQTTQVAPAPTPSNSATPAPSSSPSVAVAPEPTTISTVAVDRASLRIQLASVVRQLDAAKESAGNIRVSITGQGWAGLDASGTPIGFTSNTGAGTSAVASKITSVSDNDTVFIAEQMGVLAYISQNIEIINGEPVLQISPIFSIGENLVEVSISSQSVVVTPGANGSKLVNVWLTFANSGATKALPTQLNVRISVAETGSILSESAQFLYTDTNQTEQASI</sequence>
<dbReference type="EMBL" id="CAEZVH010000076">
    <property type="protein sequence ID" value="CAB4627818.1"/>
    <property type="molecule type" value="Genomic_DNA"/>
</dbReference>
<dbReference type="Pfam" id="PF04542">
    <property type="entry name" value="Sigma70_r2"/>
    <property type="match status" value="1"/>
</dbReference>
<dbReference type="InterPro" id="IPR013249">
    <property type="entry name" value="RNA_pol_sigma70_r4_t2"/>
</dbReference>
<accession>A0A6J6ITR9</accession>
<dbReference type="GO" id="GO:0003677">
    <property type="term" value="F:DNA binding"/>
    <property type="evidence" value="ECO:0007669"/>
    <property type="project" value="UniProtKB-KW"/>
</dbReference>
<keyword evidence="3" id="KW-0731">Sigma factor</keyword>
<evidence type="ECO:0000256" key="5">
    <source>
        <dbReference type="ARBA" id="ARBA00023163"/>
    </source>
</evidence>
<feature type="compositionally biased region" description="Low complexity" evidence="6">
    <location>
        <begin position="246"/>
        <end position="269"/>
    </location>
</feature>
<dbReference type="Gene3D" id="1.10.1740.10">
    <property type="match status" value="1"/>
</dbReference>
<dbReference type="PANTHER" id="PTHR43133:SF8">
    <property type="entry name" value="RNA POLYMERASE SIGMA FACTOR HI_1459-RELATED"/>
    <property type="match status" value="1"/>
</dbReference>
<feature type="domain" description="RNA polymerase sigma-70 region 2" evidence="7">
    <location>
        <begin position="23"/>
        <end position="90"/>
    </location>
</feature>
<dbReference type="SUPFAM" id="SSF88659">
    <property type="entry name" value="Sigma3 and sigma4 domains of RNA polymerase sigma factors"/>
    <property type="match status" value="1"/>
</dbReference>
<dbReference type="CDD" id="cd06171">
    <property type="entry name" value="Sigma70_r4"/>
    <property type="match status" value="1"/>
</dbReference>